<reference evidence="3 4" key="1">
    <citation type="submission" date="2008-10" db="EMBL/GenBank/DDBJ databases">
        <authorList>
            <person name="Qin X."/>
            <person name="Bachman B."/>
            <person name="Battles P."/>
            <person name="Bell A."/>
            <person name="Bess C."/>
            <person name="Bickham C."/>
            <person name="Chaboub L."/>
            <person name="Chen D."/>
            <person name="Coyle M."/>
            <person name="Deiros D.R."/>
            <person name="Dinh H."/>
            <person name="Forbes L."/>
            <person name="Fowler G."/>
            <person name="Francisco L."/>
            <person name="Fu Q."/>
            <person name="Gubbala S."/>
            <person name="Hale W."/>
            <person name="Han Y."/>
            <person name="Hemphill L."/>
            <person name="Highlander S.K."/>
            <person name="Hirani K."/>
            <person name="Hogues M."/>
            <person name="Jackson L."/>
            <person name="Jakkamsetti A."/>
            <person name="Javaid M."/>
            <person name="Jiang H."/>
            <person name="Korchina V."/>
            <person name="Kovar C."/>
            <person name="Lara F."/>
            <person name="Lee S."/>
            <person name="Mata R."/>
            <person name="Mathew T."/>
            <person name="Moen C."/>
            <person name="Morales K."/>
            <person name="Munidasa M."/>
            <person name="Nazareth L."/>
            <person name="Ngo R."/>
            <person name="Nguyen L."/>
            <person name="Okwuonu G."/>
            <person name="Ongeri F."/>
            <person name="Patil S."/>
            <person name="Petrosino J."/>
            <person name="Pham C."/>
            <person name="Pham P."/>
            <person name="Pu L.-L."/>
            <person name="Puazo M."/>
            <person name="Raj R."/>
            <person name="Reid J."/>
            <person name="Rouhana J."/>
            <person name="Saada N."/>
            <person name="Shang Y."/>
            <person name="Simmons D."/>
            <person name="Thornton R."/>
            <person name="Warren J."/>
            <person name="Weissenberger G."/>
            <person name="Zhang J."/>
            <person name="Zhang L."/>
            <person name="Zhou C."/>
            <person name="Zhu D."/>
            <person name="Muzny D."/>
            <person name="Worley K."/>
            <person name="Gibbs R."/>
        </authorList>
    </citation>
    <scope>NUCLEOTIDE SEQUENCE [LARGE SCALE GENOMIC DNA]</scope>
    <source>
        <strain evidence="3 4">ATCC 51172</strain>
    </source>
</reference>
<evidence type="ECO:0000313" key="3">
    <source>
        <dbReference type="EMBL" id="EEI86824.1"/>
    </source>
</evidence>
<accession>C2BE42</accession>
<proteinExistence type="predicted"/>
<dbReference type="PROSITE" id="PS51903">
    <property type="entry name" value="CLP_R"/>
    <property type="match status" value="1"/>
</dbReference>
<dbReference type="InterPro" id="IPR004176">
    <property type="entry name" value="Clp_R_N"/>
</dbReference>
<protein>
    <submittedName>
        <fullName evidence="3">ATP-dependent clp protease, ATP-binding subunit ClpA family protein</fullName>
    </submittedName>
</protein>
<dbReference type="Proteomes" id="UP000005984">
    <property type="component" value="Unassembled WGS sequence"/>
</dbReference>
<evidence type="ECO:0000256" key="1">
    <source>
        <dbReference type="PROSITE-ProRule" id="PRU01251"/>
    </source>
</evidence>
<dbReference type="Pfam" id="PF02861">
    <property type="entry name" value="Clp_N"/>
    <property type="match status" value="1"/>
</dbReference>
<dbReference type="AlphaFoldDB" id="C2BE42"/>
<keyword evidence="4" id="KW-1185">Reference proteome</keyword>
<keyword evidence="1" id="KW-0677">Repeat</keyword>
<organism evidence="3 4">
    <name type="scientific">Anaerococcus lactolyticus ATCC 51172</name>
    <dbReference type="NCBI Taxonomy" id="525254"/>
    <lineage>
        <taxon>Bacteria</taxon>
        <taxon>Bacillati</taxon>
        <taxon>Bacillota</taxon>
        <taxon>Tissierellia</taxon>
        <taxon>Tissierellales</taxon>
        <taxon>Peptoniphilaceae</taxon>
        <taxon>Anaerococcus</taxon>
    </lineage>
</organism>
<dbReference type="InterPro" id="IPR036628">
    <property type="entry name" value="Clp_N_dom_sf"/>
</dbReference>
<keyword evidence="3" id="KW-0378">Hydrolase</keyword>
<keyword evidence="3" id="KW-0645">Protease</keyword>
<dbReference type="EMBL" id="ABYO01000138">
    <property type="protein sequence ID" value="EEI86824.1"/>
    <property type="molecule type" value="Genomic_DNA"/>
</dbReference>
<name>C2BE42_9FIRM</name>
<feature type="non-terminal residue" evidence="3">
    <location>
        <position position="79"/>
    </location>
</feature>
<gene>
    <name evidence="3" type="ORF">HMPREF0072_0612</name>
</gene>
<evidence type="ECO:0000259" key="2">
    <source>
        <dbReference type="PROSITE" id="PS51903"/>
    </source>
</evidence>
<feature type="domain" description="Clp R" evidence="2">
    <location>
        <begin position="1"/>
        <end position="79"/>
    </location>
</feature>
<dbReference type="Gene3D" id="1.10.1780.10">
    <property type="entry name" value="Clp, N-terminal domain"/>
    <property type="match status" value="1"/>
</dbReference>
<sequence length="79" mass="8791">EAAATVLRACGANLDKLRRDLQEFIDSTTPLIPQHDDERETQPTLGFQRVLQRAVFHVQSSGKREVTGANVLVAIFSEQ</sequence>
<dbReference type="GO" id="GO:0006508">
    <property type="term" value="P:proteolysis"/>
    <property type="evidence" value="ECO:0007669"/>
    <property type="project" value="UniProtKB-KW"/>
</dbReference>
<dbReference type="SUPFAM" id="SSF81923">
    <property type="entry name" value="Double Clp-N motif"/>
    <property type="match status" value="1"/>
</dbReference>
<dbReference type="eggNOG" id="COG0542">
    <property type="taxonomic scope" value="Bacteria"/>
</dbReference>
<keyword evidence="3" id="KW-0067">ATP-binding</keyword>
<feature type="non-terminal residue" evidence="3">
    <location>
        <position position="1"/>
    </location>
</feature>
<comment type="caution">
    <text evidence="3">The sequence shown here is derived from an EMBL/GenBank/DDBJ whole genome shotgun (WGS) entry which is preliminary data.</text>
</comment>
<evidence type="ECO:0000313" key="4">
    <source>
        <dbReference type="Proteomes" id="UP000005984"/>
    </source>
</evidence>
<keyword evidence="3" id="KW-0547">Nucleotide-binding</keyword>
<dbReference type="GO" id="GO:0005524">
    <property type="term" value="F:ATP binding"/>
    <property type="evidence" value="ECO:0007669"/>
    <property type="project" value="UniProtKB-KW"/>
</dbReference>
<dbReference type="GO" id="GO:0008233">
    <property type="term" value="F:peptidase activity"/>
    <property type="evidence" value="ECO:0007669"/>
    <property type="project" value="UniProtKB-KW"/>
</dbReference>